<sequence>MIIVYLNDYRSLPIWATAMAFKAPQPAQTTTICETDYQKILLKNTALYDLRNCCFTGKPDPLPLDRPLFLLVWGESWALVCLCNANACPLRSSRIV</sequence>
<accession>A0A437AES2</accession>
<dbReference type="RefSeq" id="XP_067495140.1">
    <property type="nucleotide sequence ID" value="XM_067635319.1"/>
</dbReference>
<proteinExistence type="predicted"/>
<name>A0A437AES2_ARTFL</name>
<protein>
    <submittedName>
        <fullName evidence="1">Uncharacterized protein</fullName>
    </submittedName>
</protein>
<dbReference type="EMBL" id="SAEB01000001">
    <property type="protein sequence ID" value="RVD89596.1"/>
    <property type="molecule type" value="Genomic_DNA"/>
</dbReference>
<gene>
    <name evidence="1" type="ORF">DFL_000598</name>
</gene>
<organism evidence="1 2">
    <name type="scientific">Arthrobotrys flagrans</name>
    <name type="common">Nematode-trapping fungus</name>
    <name type="synonym">Trichothecium flagrans</name>
    <dbReference type="NCBI Taxonomy" id="97331"/>
    <lineage>
        <taxon>Eukaryota</taxon>
        <taxon>Fungi</taxon>
        <taxon>Dikarya</taxon>
        <taxon>Ascomycota</taxon>
        <taxon>Pezizomycotina</taxon>
        <taxon>Orbiliomycetes</taxon>
        <taxon>Orbiliales</taxon>
        <taxon>Orbiliaceae</taxon>
        <taxon>Arthrobotrys</taxon>
    </lineage>
</organism>
<comment type="caution">
    <text evidence="1">The sequence shown here is derived from an EMBL/GenBank/DDBJ whole genome shotgun (WGS) entry which is preliminary data.</text>
</comment>
<dbReference type="GeneID" id="93582909"/>
<evidence type="ECO:0000313" key="2">
    <source>
        <dbReference type="Proteomes" id="UP000283090"/>
    </source>
</evidence>
<dbReference type="AlphaFoldDB" id="A0A437AES2"/>
<reference evidence="1 2" key="1">
    <citation type="submission" date="2019-01" db="EMBL/GenBank/DDBJ databases">
        <title>Intercellular communication is required for trap formation in the nematode-trapping fungus Duddingtonia flagrans.</title>
        <authorList>
            <person name="Youssar L."/>
            <person name="Wernet V."/>
            <person name="Hensel N."/>
            <person name="Hildebrandt H.-G."/>
            <person name="Fischer R."/>
        </authorList>
    </citation>
    <scope>NUCLEOTIDE SEQUENCE [LARGE SCALE GENOMIC DNA]</scope>
    <source>
        <strain evidence="1 2">CBS H-5679</strain>
    </source>
</reference>
<dbReference type="VEuPathDB" id="FungiDB:DFL_000598"/>
<keyword evidence="2" id="KW-1185">Reference proteome</keyword>
<dbReference type="Proteomes" id="UP000283090">
    <property type="component" value="Unassembled WGS sequence"/>
</dbReference>
<evidence type="ECO:0000313" key="1">
    <source>
        <dbReference type="EMBL" id="RVD89596.1"/>
    </source>
</evidence>